<dbReference type="EMBL" id="WMLF01000008">
    <property type="protein sequence ID" value="MBB1242202.1"/>
    <property type="molecule type" value="Genomic_DNA"/>
</dbReference>
<reference evidence="3" key="1">
    <citation type="journal article" date="2020" name="Syst. Appl. Microbiol.">
        <title>Streptomyces alkaliterrae sp. nov., isolated from an alkaline soil, and emended descriptions of Streptomyces alkaliphilus, Streptomyces calidiresistens and Streptomyces durbertensis.</title>
        <authorList>
            <person name="Swiecimska M."/>
            <person name="Golinska P."/>
            <person name="Nouioui I."/>
            <person name="Wypij M."/>
            <person name="Rai M."/>
            <person name="Sangal V."/>
            <person name="Goodfellow M."/>
        </authorList>
    </citation>
    <scope>NUCLEOTIDE SEQUENCE [LARGE SCALE GENOMIC DNA]</scope>
    <source>
        <strain evidence="3">DSM 104538</strain>
    </source>
</reference>
<dbReference type="SUPFAM" id="SSF55961">
    <property type="entry name" value="Bet v1-like"/>
    <property type="match status" value="2"/>
</dbReference>
<feature type="region of interest" description="Disordered" evidence="1">
    <location>
        <begin position="1"/>
        <end position="21"/>
    </location>
</feature>
<dbReference type="InterPro" id="IPR019587">
    <property type="entry name" value="Polyketide_cyclase/dehydratase"/>
</dbReference>
<sequence length="336" mass="36654">MPTATPVDPTTAPGPRSAVHTTEHSVVVAASPEAVYRLVADVSAWPQVFGPTVHVEVLEEVDPDVGGEQLLRIWALANDRVRTWTSRRVLDPAARSVSFRQVVPAAPVASMGGEWRAEAQPDGRTRVRLLHDYRAVDDNPDAERLIAQAVDRNSEAELASLRSALESEVPLEEVRLTFCDSEVVSGEAADVYAFLERADLWPDRLPHVARLDLTETEPGLQHMEMDTRGPDGDTHRTTSVRVCFPDRGVIVYKQLRMPAAMSGHTGRWEVEALEDGTVRATSWHTVTLDPRGVAAVLGEGASLAEARKLVREALGTNSGTTLRHAKSFAEGARARS</sequence>
<evidence type="ECO:0000313" key="2">
    <source>
        <dbReference type="EMBL" id="MBB1242202.1"/>
    </source>
</evidence>
<dbReference type="Pfam" id="PF10604">
    <property type="entry name" value="Polyketide_cyc2"/>
    <property type="match status" value="1"/>
</dbReference>
<evidence type="ECO:0000313" key="3">
    <source>
        <dbReference type="Proteomes" id="UP000766698"/>
    </source>
</evidence>
<dbReference type="CDD" id="cd08861">
    <property type="entry name" value="OtcD1_ARO-CYC_like"/>
    <property type="match status" value="2"/>
</dbReference>
<proteinExistence type="predicted"/>
<dbReference type="InterPro" id="IPR023393">
    <property type="entry name" value="START-like_dom_sf"/>
</dbReference>
<evidence type="ECO:0000256" key="1">
    <source>
        <dbReference type="SAM" id="MobiDB-lite"/>
    </source>
</evidence>
<dbReference type="Gene3D" id="3.30.530.20">
    <property type="match status" value="2"/>
</dbReference>
<dbReference type="RefSeq" id="WP_182853633.1">
    <property type="nucleotide sequence ID" value="NZ_WMLF01000008.1"/>
</dbReference>
<dbReference type="Proteomes" id="UP000766698">
    <property type="component" value="Unassembled WGS sequence"/>
</dbReference>
<organism evidence="2 3">
    <name type="scientific">Streptomyces durbertensis</name>
    <dbReference type="NCBI Taxonomy" id="2448886"/>
    <lineage>
        <taxon>Bacteria</taxon>
        <taxon>Bacillati</taxon>
        <taxon>Actinomycetota</taxon>
        <taxon>Actinomycetes</taxon>
        <taxon>Kitasatosporales</taxon>
        <taxon>Streptomycetaceae</taxon>
        <taxon>Streptomyces</taxon>
    </lineage>
</organism>
<name>A0ABR6EA34_9ACTN</name>
<gene>
    <name evidence="2" type="ORF">GL263_01205</name>
</gene>
<protein>
    <submittedName>
        <fullName evidence="2">SRPBCC family protein</fullName>
    </submittedName>
</protein>
<feature type="compositionally biased region" description="Low complexity" evidence="1">
    <location>
        <begin position="1"/>
        <end position="15"/>
    </location>
</feature>
<comment type="caution">
    <text evidence="2">The sequence shown here is derived from an EMBL/GenBank/DDBJ whole genome shotgun (WGS) entry which is preliminary data.</text>
</comment>
<keyword evidence="3" id="KW-1185">Reference proteome</keyword>
<accession>A0ABR6EA34</accession>